<protein>
    <recommendedName>
        <fullName evidence="1">DNA (cytosine-5-)-methyltransferase</fullName>
        <ecNumber evidence="1">2.1.1.37</ecNumber>
    </recommendedName>
</protein>
<dbReference type="InterPro" id="IPR001525">
    <property type="entry name" value="C5_MeTfrase"/>
</dbReference>
<keyword evidence="4 6" id="KW-0949">S-adenosyl-L-methionine</keyword>
<dbReference type="EC" id="2.1.1.37" evidence="1"/>
<keyword evidence="5" id="KW-0680">Restriction system</keyword>
<dbReference type="RefSeq" id="WP_256191690.1">
    <property type="nucleotide sequence ID" value="NZ_JANFZG010000011.1"/>
</dbReference>
<evidence type="ECO:0000256" key="2">
    <source>
        <dbReference type="ARBA" id="ARBA00022603"/>
    </source>
</evidence>
<keyword evidence="3 6" id="KW-0808">Transferase</keyword>
<dbReference type="InterPro" id="IPR050750">
    <property type="entry name" value="C5-MTase"/>
</dbReference>
<accession>A0ABT1RXM1</accession>
<keyword evidence="8" id="KW-1185">Reference proteome</keyword>
<name>A0ABT1RXM1_9FIRM</name>
<dbReference type="PANTHER" id="PTHR46098">
    <property type="entry name" value="TRNA (CYTOSINE(38)-C(5))-METHYLTRANSFERASE"/>
    <property type="match status" value="1"/>
</dbReference>
<dbReference type="InterPro" id="IPR029063">
    <property type="entry name" value="SAM-dependent_MTases_sf"/>
</dbReference>
<comment type="caution">
    <text evidence="7">The sequence shown here is derived from an EMBL/GenBank/DDBJ whole genome shotgun (WGS) entry which is preliminary data.</text>
</comment>
<dbReference type="PROSITE" id="PS00094">
    <property type="entry name" value="C5_MTASE_1"/>
    <property type="match status" value="1"/>
</dbReference>
<dbReference type="PANTHER" id="PTHR46098:SF1">
    <property type="entry name" value="TRNA (CYTOSINE(38)-C(5))-METHYLTRANSFERASE"/>
    <property type="match status" value="1"/>
</dbReference>
<dbReference type="PROSITE" id="PS51679">
    <property type="entry name" value="SAM_MT_C5"/>
    <property type="match status" value="1"/>
</dbReference>
<feature type="active site" evidence="6">
    <location>
        <position position="82"/>
    </location>
</feature>
<dbReference type="Gene3D" id="3.40.50.150">
    <property type="entry name" value="Vaccinia Virus protein VP39"/>
    <property type="match status" value="1"/>
</dbReference>
<proteinExistence type="inferred from homology"/>
<evidence type="ECO:0000256" key="1">
    <source>
        <dbReference type="ARBA" id="ARBA00011975"/>
    </source>
</evidence>
<reference evidence="7 8" key="1">
    <citation type="submission" date="2022-06" db="EMBL/GenBank/DDBJ databases">
        <title>Isolation of gut microbiota from human fecal samples.</title>
        <authorList>
            <person name="Pamer E.G."/>
            <person name="Barat B."/>
            <person name="Waligurski E."/>
            <person name="Medina S."/>
            <person name="Paddock L."/>
            <person name="Mostad J."/>
        </authorList>
    </citation>
    <scope>NUCLEOTIDE SEQUENCE [LARGE SCALE GENOMIC DNA]</scope>
    <source>
        <strain evidence="7 8">DFI.9.73</strain>
    </source>
</reference>
<dbReference type="PRINTS" id="PR00105">
    <property type="entry name" value="C5METTRFRASE"/>
</dbReference>
<dbReference type="Proteomes" id="UP001524473">
    <property type="component" value="Unassembled WGS sequence"/>
</dbReference>
<gene>
    <name evidence="7" type="ORF">NE695_05815</name>
</gene>
<evidence type="ECO:0000256" key="6">
    <source>
        <dbReference type="PROSITE-ProRule" id="PRU01016"/>
    </source>
</evidence>
<comment type="similarity">
    <text evidence="6">Belongs to the class I-like SAM-binding methyltransferase superfamily. C5-methyltransferase family.</text>
</comment>
<organism evidence="7 8">
    <name type="scientific">Neglectibacter timonensis</name>
    <dbReference type="NCBI Taxonomy" id="1776382"/>
    <lineage>
        <taxon>Bacteria</taxon>
        <taxon>Bacillati</taxon>
        <taxon>Bacillota</taxon>
        <taxon>Clostridia</taxon>
        <taxon>Eubacteriales</taxon>
        <taxon>Oscillospiraceae</taxon>
        <taxon>Neglectibacter</taxon>
    </lineage>
</organism>
<dbReference type="EMBL" id="JANFZH010000010">
    <property type="protein sequence ID" value="MCQ4839432.1"/>
    <property type="molecule type" value="Genomic_DNA"/>
</dbReference>
<dbReference type="SUPFAM" id="SSF53335">
    <property type="entry name" value="S-adenosyl-L-methionine-dependent methyltransferases"/>
    <property type="match status" value="1"/>
</dbReference>
<evidence type="ECO:0000256" key="3">
    <source>
        <dbReference type="ARBA" id="ARBA00022679"/>
    </source>
</evidence>
<evidence type="ECO:0000256" key="4">
    <source>
        <dbReference type="ARBA" id="ARBA00022691"/>
    </source>
</evidence>
<dbReference type="Gene3D" id="3.90.120.10">
    <property type="entry name" value="DNA Methylase, subunit A, domain 2"/>
    <property type="match status" value="1"/>
</dbReference>
<evidence type="ECO:0000313" key="8">
    <source>
        <dbReference type="Proteomes" id="UP001524473"/>
    </source>
</evidence>
<evidence type="ECO:0000256" key="5">
    <source>
        <dbReference type="ARBA" id="ARBA00022747"/>
    </source>
</evidence>
<dbReference type="Pfam" id="PF00145">
    <property type="entry name" value="DNA_methylase"/>
    <property type="match status" value="1"/>
</dbReference>
<keyword evidence="2 6" id="KW-0489">Methyltransferase</keyword>
<evidence type="ECO:0000313" key="7">
    <source>
        <dbReference type="EMBL" id="MCQ4839432.1"/>
    </source>
</evidence>
<dbReference type="GO" id="GO:0032259">
    <property type="term" value="P:methylation"/>
    <property type="evidence" value="ECO:0007669"/>
    <property type="project" value="UniProtKB-KW"/>
</dbReference>
<sequence length="381" mass="43568">MKKIKGLSLFANVGVAEAMFESIGVEIVLANELIEKRAQFYSDVYPKAKMICGDITDDAVRTQIVELAVELGVNFIIATPPCQGMSVAGNRDPDDPRNQLIYYAIDVIKRVNPSFVMLENVPKQLTTKITVDGRKIRIPDYIKRELQEAYAFNDNTLAKARDFGVPQLRERNIFLLVKKELGFKWEFPEKQDEVTLEMAIGHLPSLDPLLREGMSLTLEKFPDFEKKKAEGLSVSKWHHPPTHPWRHVEWMMHTPTGKSAIYNEVYYPQKADGSEIKAHHNHYRRMNWDKPSRTITMFNGFISTLATVHPGRPYEENGQLLYSDPRALSVYELLIVMSIPTDWPIPDWADDSFLRSVIGEGIPSKMARDILYQLVISYDGI</sequence>
<dbReference type="InterPro" id="IPR018117">
    <property type="entry name" value="C5_DNA_meth_AS"/>
</dbReference>
<dbReference type="GO" id="GO:0008168">
    <property type="term" value="F:methyltransferase activity"/>
    <property type="evidence" value="ECO:0007669"/>
    <property type="project" value="UniProtKB-KW"/>
</dbReference>